<dbReference type="InterPro" id="IPR050717">
    <property type="entry name" value="C2H2-ZF_Transcription_Reg"/>
</dbReference>
<evidence type="ECO:0000256" key="1">
    <source>
        <dbReference type="ARBA" id="ARBA00004123"/>
    </source>
</evidence>
<evidence type="ECO:0000313" key="10">
    <source>
        <dbReference type="Ensembl" id="ENSPNAP00000077543.1"/>
    </source>
</evidence>
<keyword evidence="4 7" id="KW-0863">Zinc-finger</keyword>
<dbReference type="Proteomes" id="UP001501920">
    <property type="component" value="Chromosome 2"/>
</dbReference>
<organism evidence="10 11">
    <name type="scientific">Pygocentrus nattereri</name>
    <name type="common">Red-bellied piranha</name>
    <dbReference type="NCBI Taxonomy" id="42514"/>
    <lineage>
        <taxon>Eukaryota</taxon>
        <taxon>Metazoa</taxon>
        <taxon>Chordata</taxon>
        <taxon>Craniata</taxon>
        <taxon>Vertebrata</taxon>
        <taxon>Euteleostomi</taxon>
        <taxon>Actinopterygii</taxon>
        <taxon>Neopterygii</taxon>
        <taxon>Teleostei</taxon>
        <taxon>Ostariophysi</taxon>
        <taxon>Characiformes</taxon>
        <taxon>Characoidei</taxon>
        <taxon>Pygocentrus</taxon>
    </lineage>
</organism>
<dbReference type="PROSITE" id="PS50157">
    <property type="entry name" value="ZINC_FINGER_C2H2_2"/>
    <property type="match status" value="2"/>
</dbReference>
<protein>
    <recommendedName>
        <fullName evidence="9">C2H2-type domain-containing protein</fullName>
    </recommendedName>
</protein>
<dbReference type="InterPro" id="IPR036236">
    <property type="entry name" value="Znf_C2H2_sf"/>
</dbReference>
<comment type="subcellular location">
    <subcellularLocation>
        <location evidence="1">Nucleus</location>
    </subcellularLocation>
</comment>
<keyword evidence="3" id="KW-0677">Repeat</keyword>
<evidence type="ECO:0000256" key="2">
    <source>
        <dbReference type="ARBA" id="ARBA00022723"/>
    </source>
</evidence>
<sequence length="65" mass="7449">MCGKSFTTQGGTLKKHQRIHTGEKPYHCSECGKRFSQQSHLHSHHTVSFLYTSVSFLFCLTILLH</sequence>
<dbReference type="FunFam" id="3.30.160.60:FF:001498">
    <property type="entry name" value="Zinc finger protein 404"/>
    <property type="match status" value="1"/>
</dbReference>
<dbReference type="FunFam" id="3.30.160.60:FF:001997">
    <property type="entry name" value="Uncharacterized protein"/>
    <property type="match status" value="1"/>
</dbReference>
<dbReference type="InterPro" id="IPR013087">
    <property type="entry name" value="Znf_C2H2_type"/>
</dbReference>
<dbReference type="PANTHER" id="PTHR14196">
    <property type="entry name" value="ODD-SKIPPED - RELATED"/>
    <property type="match status" value="1"/>
</dbReference>
<evidence type="ECO:0000256" key="4">
    <source>
        <dbReference type="ARBA" id="ARBA00022771"/>
    </source>
</evidence>
<dbReference type="Ensembl" id="ENSPNAT00000057865.1">
    <property type="protein sequence ID" value="ENSPNAP00000077543.1"/>
    <property type="gene ID" value="ENSPNAG00000032939.1"/>
</dbReference>
<dbReference type="Pfam" id="PF13465">
    <property type="entry name" value="zf-H2C2_2"/>
    <property type="match status" value="1"/>
</dbReference>
<evidence type="ECO:0000313" key="11">
    <source>
        <dbReference type="Proteomes" id="UP001501920"/>
    </source>
</evidence>
<reference evidence="10 11" key="1">
    <citation type="submission" date="2020-10" db="EMBL/GenBank/DDBJ databases">
        <title>Pygocentrus nattereri (red-bellied piranha) genome, fPygNat1, primary haplotype.</title>
        <authorList>
            <person name="Myers G."/>
            <person name="Meyer A."/>
            <person name="Karagic N."/>
            <person name="Pippel M."/>
            <person name="Winkler S."/>
            <person name="Tracey A."/>
            <person name="Wood J."/>
            <person name="Formenti G."/>
            <person name="Howe K."/>
            <person name="Fedrigo O."/>
            <person name="Jarvis E.D."/>
        </authorList>
    </citation>
    <scope>NUCLEOTIDE SEQUENCE [LARGE SCALE GENOMIC DNA]</scope>
</reference>
<proteinExistence type="predicted"/>
<evidence type="ECO:0000256" key="3">
    <source>
        <dbReference type="ARBA" id="ARBA00022737"/>
    </source>
</evidence>
<gene>
    <name evidence="10" type="primary">ZNF22</name>
</gene>
<keyword evidence="6" id="KW-0539">Nucleus</keyword>
<evidence type="ECO:0000256" key="8">
    <source>
        <dbReference type="SAM" id="Phobius"/>
    </source>
</evidence>
<feature type="domain" description="C2H2-type" evidence="9">
    <location>
        <begin position="1"/>
        <end position="25"/>
    </location>
</feature>
<reference evidence="10" key="3">
    <citation type="submission" date="2025-09" db="UniProtKB">
        <authorList>
            <consortium name="Ensembl"/>
        </authorList>
    </citation>
    <scope>IDENTIFICATION</scope>
</reference>
<dbReference type="Gene3D" id="3.30.160.60">
    <property type="entry name" value="Classic Zinc Finger"/>
    <property type="match status" value="2"/>
</dbReference>
<dbReference type="GeneTree" id="ENSGT01150000286934"/>
<dbReference type="SUPFAM" id="SSF57667">
    <property type="entry name" value="beta-beta-alpha zinc fingers"/>
    <property type="match status" value="1"/>
</dbReference>
<evidence type="ECO:0000256" key="6">
    <source>
        <dbReference type="ARBA" id="ARBA00023242"/>
    </source>
</evidence>
<keyword evidence="2" id="KW-0479">Metal-binding</keyword>
<dbReference type="AlphaFoldDB" id="A0AAR2LLV7"/>
<evidence type="ECO:0000259" key="9">
    <source>
        <dbReference type="PROSITE" id="PS50157"/>
    </source>
</evidence>
<keyword evidence="5" id="KW-0862">Zinc</keyword>
<dbReference type="GO" id="GO:0000981">
    <property type="term" value="F:DNA-binding transcription factor activity, RNA polymerase II-specific"/>
    <property type="evidence" value="ECO:0007669"/>
    <property type="project" value="TreeGrafter"/>
</dbReference>
<dbReference type="GO" id="GO:0005634">
    <property type="term" value="C:nucleus"/>
    <property type="evidence" value="ECO:0007669"/>
    <property type="project" value="UniProtKB-SubCell"/>
</dbReference>
<dbReference type="GO" id="GO:0008270">
    <property type="term" value="F:zinc ion binding"/>
    <property type="evidence" value="ECO:0007669"/>
    <property type="project" value="UniProtKB-KW"/>
</dbReference>
<feature type="domain" description="C2H2-type" evidence="9">
    <location>
        <begin position="26"/>
        <end position="47"/>
    </location>
</feature>
<keyword evidence="11" id="KW-1185">Reference proteome</keyword>
<feature type="transmembrane region" description="Helical" evidence="8">
    <location>
        <begin position="46"/>
        <end position="64"/>
    </location>
</feature>
<dbReference type="GO" id="GO:0000977">
    <property type="term" value="F:RNA polymerase II transcription regulatory region sequence-specific DNA binding"/>
    <property type="evidence" value="ECO:0007669"/>
    <property type="project" value="TreeGrafter"/>
</dbReference>
<evidence type="ECO:0000256" key="7">
    <source>
        <dbReference type="PROSITE-ProRule" id="PRU00042"/>
    </source>
</evidence>
<keyword evidence="8" id="KW-0472">Membrane</keyword>
<keyword evidence="8" id="KW-0812">Transmembrane</keyword>
<keyword evidence="8" id="KW-1133">Transmembrane helix</keyword>
<accession>A0AAR2LLV7</accession>
<dbReference type="PANTHER" id="PTHR14196:SF15">
    <property type="entry name" value="OOCYTE ZINC FINGER PROTEIN XLCOF7.1-LIKE"/>
    <property type="match status" value="1"/>
</dbReference>
<name>A0AAR2LLV7_PYGNA</name>
<evidence type="ECO:0000256" key="5">
    <source>
        <dbReference type="ARBA" id="ARBA00022833"/>
    </source>
</evidence>
<reference evidence="10" key="2">
    <citation type="submission" date="2025-08" db="UniProtKB">
        <authorList>
            <consortium name="Ensembl"/>
        </authorList>
    </citation>
    <scope>IDENTIFICATION</scope>
</reference>